<name>A0A370U388_9HELO</name>
<comment type="caution">
    <text evidence="2">The sequence shown here is derived from an EMBL/GenBank/DDBJ whole genome shotgun (WGS) entry which is preliminary data.</text>
</comment>
<dbReference type="OrthoDB" id="5365129at2759"/>
<feature type="signal peptide" evidence="1">
    <location>
        <begin position="1"/>
        <end position="21"/>
    </location>
</feature>
<dbReference type="Proteomes" id="UP000254866">
    <property type="component" value="Unassembled WGS sequence"/>
</dbReference>
<dbReference type="AlphaFoldDB" id="A0A370U388"/>
<evidence type="ECO:0000313" key="3">
    <source>
        <dbReference type="Proteomes" id="UP000254866"/>
    </source>
</evidence>
<accession>A0A370U388</accession>
<evidence type="ECO:0000313" key="2">
    <source>
        <dbReference type="EMBL" id="RDL42246.1"/>
    </source>
</evidence>
<keyword evidence="3" id="KW-1185">Reference proteome</keyword>
<gene>
    <name evidence="2" type="ORF">BP5553_02225</name>
</gene>
<dbReference type="EMBL" id="NPIC01000001">
    <property type="protein sequence ID" value="RDL42246.1"/>
    <property type="molecule type" value="Genomic_DNA"/>
</dbReference>
<dbReference type="GeneID" id="43595074"/>
<evidence type="ECO:0000256" key="1">
    <source>
        <dbReference type="SAM" id="SignalP"/>
    </source>
</evidence>
<keyword evidence="1" id="KW-0732">Signal</keyword>
<feature type="chain" id="PRO_5016852268" evidence="1">
    <location>
        <begin position="22"/>
        <end position="369"/>
    </location>
</feature>
<sequence length="369" mass="40993">MASALGFILNAAGLFVPIALEAEYAKLKPKESTSVQIIVGSGDSTTGGTVPHVALWDDDGSRIGQYSPGAKDTIGEGDVKTIIVEHSQTVPKYKQADPYYVMLSNQENNAICIAAITVANQKISGTFYGDTGYTCGQSWFLSQNRIGSNFEKPRCVWLDADHTNKINARALSFHLNDMASSQSKLDEYADNKDTLCKSTPRFSIWGNLLPNGVIPFFNPKLEYLDDGTSEGADKDPQRVIDKNNQYDKSVYLHLGENHHNARQSRRSISATSANHNPEHLIITDHAEDNVRELCEHPNSYGWDIVSTSQGLFCDMEHKQLYPLCSATIKDNCFDLNKKVIISKDGLGARDEFPAYVPLKNYTSHQHWKN</sequence>
<reference evidence="2 3" key="1">
    <citation type="journal article" date="2018" name="IMA Fungus">
        <title>IMA Genome-F 9: Draft genome sequence of Annulohypoxylon stygium, Aspergillus mulundensis, Berkeleyomyces basicola (syn. Thielaviopsis basicola), Ceratocystis smalleyi, two Cercospora beticola strains, Coleophoma cylindrospora, Fusarium fracticaudum, Phialophora cf. hyalina, and Morchella septimelata.</title>
        <authorList>
            <person name="Wingfield B.D."/>
            <person name="Bills G.F."/>
            <person name="Dong Y."/>
            <person name="Huang W."/>
            <person name="Nel W.J."/>
            <person name="Swalarsk-Parry B.S."/>
            <person name="Vaghefi N."/>
            <person name="Wilken P.M."/>
            <person name="An Z."/>
            <person name="de Beer Z.W."/>
            <person name="De Vos L."/>
            <person name="Chen L."/>
            <person name="Duong T.A."/>
            <person name="Gao Y."/>
            <person name="Hammerbacher A."/>
            <person name="Kikkert J.R."/>
            <person name="Li Y."/>
            <person name="Li H."/>
            <person name="Li K."/>
            <person name="Li Q."/>
            <person name="Liu X."/>
            <person name="Ma X."/>
            <person name="Naidoo K."/>
            <person name="Pethybridge S.J."/>
            <person name="Sun J."/>
            <person name="Steenkamp E.T."/>
            <person name="van der Nest M.A."/>
            <person name="van Wyk S."/>
            <person name="Wingfield M.J."/>
            <person name="Xiong C."/>
            <person name="Yue Q."/>
            <person name="Zhang X."/>
        </authorList>
    </citation>
    <scope>NUCLEOTIDE SEQUENCE [LARGE SCALE GENOMIC DNA]</scope>
    <source>
        <strain evidence="2 3">BP 5553</strain>
    </source>
</reference>
<proteinExistence type="predicted"/>
<protein>
    <submittedName>
        <fullName evidence="2">Uncharacterized protein</fullName>
    </submittedName>
</protein>
<dbReference type="RefSeq" id="XP_031874902.1">
    <property type="nucleotide sequence ID" value="XM_032010848.1"/>
</dbReference>
<organism evidence="2 3">
    <name type="scientific">Venustampulla echinocandica</name>
    <dbReference type="NCBI Taxonomy" id="2656787"/>
    <lineage>
        <taxon>Eukaryota</taxon>
        <taxon>Fungi</taxon>
        <taxon>Dikarya</taxon>
        <taxon>Ascomycota</taxon>
        <taxon>Pezizomycotina</taxon>
        <taxon>Leotiomycetes</taxon>
        <taxon>Helotiales</taxon>
        <taxon>Pleuroascaceae</taxon>
        <taxon>Venustampulla</taxon>
    </lineage>
</organism>